<dbReference type="Gene3D" id="3.40.50.300">
    <property type="entry name" value="P-loop containing nucleotide triphosphate hydrolases"/>
    <property type="match status" value="1"/>
</dbReference>
<reference evidence="5" key="1">
    <citation type="submission" date="2021-11" db="EMBL/GenBank/DDBJ databases">
        <title>Development of a sustainable strategy for remediation of hydrocarbon-contaminated territories based on the waste exchange concept.</title>
        <authorList>
            <person name="Elkin A."/>
        </authorList>
    </citation>
    <scope>NUCLEOTIDE SEQUENCE</scope>
    <source>
        <strain evidence="5">IEGM 757</strain>
    </source>
</reference>
<accession>A0AAW4XQJ5</accession>
<dbReference type="PROSITE" id="PS00211">
    <property type="entry name" value="ABC_TRANSPORTER_1"/>
    <property type="match status" value="1"/>
</dbReference>
<dbReference type="EMBL" id="JAJNCO010000032">
    <property type="protein sequence ID" value="MCD2114865.1"/>
    <property type="molecule type" value="Genomic_DNA"/>
</dbReference>
<keyword evidence="2" id="KW-0547">Nucleotide-binding</keyword>
<dbReference type="SMART" id="SM00382">
    <property type="entry name" value="AAA"/>
    <property type="match status" value="1"/>
</dbReference>
<sequence>MRPRTEAGNTLGREATVASMSSIRDEQVESDLMEAGVPVEPRIVLEPRNLRVAYGKGQDAFTAIGDISFQVRAGEFLSVVGPSGCGKTTLLKALSGLLRPTSGAVLVNGAPVDGVSPGLAMVFQEYTRSLLPWLSVRANVEFPLRGTGRRTGRAEVTRRADEALIAVGLHGAGDKYPWQLSGGMQQRVAIARALAYRPTVLLMDEPFAALDAQTRSELEDLLLKVHRETGMTIVFVTHDIDEAVYLGDRIVVLTHRPTEVKVSLDVDLPRPRNQIESKALPRFVALRTEVLSLILAERSTQSSD</sequence>
<protein>
    <submittedName>
        <fullName evidence="5">ABC transporter ATP-binding protein</fullName>
    </submittedName>
</protein>
<dbReference type="InterPro" id="IPR027417">
    <property type="entry name" value="P-loop_NTPase"/>
</dbReference>
<evidence type="ECO:0000256" key="1">
    <source>
        <dbReference type="ARBA" id="ARBA00022448"/>
    </source>
</evidence>
<dbReference type="GO" id="GO:0016887">
    <property type="term" value="F:ATP hydrolysis activity"/>
    <property type="evidence" value="ECO:0007669"/>
    <property type="project" value="InterPro"/>
</dbReference>
<dbReference type="AlphaFoldDB" id="A0AAW4XQJ5"/>
<keyword evidence="1" id="KW-0813">Transport</keyword>
<gene>
    <name evidence="5" type="ORF">LQ384_27590</name>
</gene>
<dbReference type="GO" id="GO:0005524">
    <property type="term" value="F:ATP binding"/>
    <property type="evidence" value="ECO:0007669"/>
    <property type="project" value="UniProtKB-KW"/>
</dbReference>
<dbReference type="InterPro" id="IPR017871">
    <property type="entry name" value="ABC_transporter-like_CS"/>
</dbReference>
<evidence type="ECO:0000256" key="3">
    <source>
        <dbReference type="ARBA" id="ARBA00022840"/>
    </source>
</evidence>
<evidence type="ECO:0000313" key="6">
    <source>
        <dbReference type="Proteomes" id="UP001198630"/>
    </source>
</evidence>
<evidence type="ECO:0000313" key="5">
    <source>
        <dbReference type="EMBL" id="MCD2114865.1"/>
    </source>
</evidence>
<dbReference type="PANTHER" id="PTHR42788:SF13">
    <property type="entry name" value="ALIPHATIC SULFONATES IMPORT ATP-BINDING PROTEIN SSUB"/>
    <property type="match status" value="1"/>
</dbReference>
<evidence type="ECO:0000259" key="4">
    <source>
        <dbReference type="PROSITE" id="PS50893"/>
    </source>
</evidence>
<dbReference type="InterPro" id="IPR003439">
    <property type="entry name" value="ABC_transporter-like_ATP-bd"/>
</dbReference>
<dbReference type="SUPFAM" id="SSF52540">
    <property type="entry name" value="P-loop containing nucleoside triphosphate hydrolases"/>
    <property type="match status" value="1"/>
</dbReference>
<dbReference type="PANTHER" id="PTHR42788">
    <property type="entry name" value="TAURINE IMPORT ATP-BINDING PROTEIN-RELATED"/>
    <property type="match status" value="1"/>
</dbReference>
<proteinExistence type="predicted"/>
<dbReference type="PROSITE" id="PS50893">
    <property type="entry name" value="ABC_TRANSPORTER_2"/>
    <property type="match status" value="1"/>
</dbReference>
<dbReference type="InterPro" id="IPR003593">
    <property type="entry name" value="AAA+_ATPase"/>
</dbReference>
<dbReference type="Proteomes" id="UP001198630">
    <property type="component" value="Unassembled WGS sequence"/>
</dbReference>
<dbReference type="Pfam" id="PF00005">
    <property type="entry name" value="ABC_tran"/>
    <property type="match status" value="1"/>
</dbReference>
<dbReference type="InterPro" id="IPR050166">
    <property type="entry name" value="ABC_transporter_ATP-bind"/>
</dbReference>
<evidence type="ECO:0000256" key="2">
    <source>
        <dbReference type="ARBA" id="ARBA00022741"/>
    </source>
</evidence>
<comment type="caution">
    <text evidence="5">The sequence shown here is derived from an EMBL/GenBank/DDBJ whole genome shotgun (WGS) entry which is preliminary data.</text>
</comment>
<organism evidence="5 6">
    <name type="scientific">Rhodococcus rhodochrous</name>
    <dbReference type="NCBI Taxonomy" id="1829"/>
    <lineage>
        <taxon>Bacteria</taxon>
        <taxon>Bacillati</taxon>
        <taxon>Actinomycetota</taxon>
        <taxon>Actinomycetes</taxon>
        <taxon>Mycobacteriales</taxon>
        <taxon>Nocardiaceae</taxon>
        <taxon>Rhodococcus</taxon>
    </lineage>
</organism>
<feature type="domain" description="ABC transporter" evidence="4">
    <location>
        <begin position="45"/>
        <end position="280"/>
    </location>
</feature>
<name>A0AAW4XQJ5_RHORH</name>
<dbReference type="CDD" id="cd03293">
    <property type="entry name" value="ABC_NrtD_SsuB_transporters"/>
    <property type="match status" value="1"/>
</dbReference>
<keyword evidence="3 5" id="KW-0067">ATP-binding</keyword>